<proteinExistence type="predicted"/>
<dbReference type="InParanoid" id="K3X4D8"/>
<dbReference type="VEuPathDB" id="FungiDB:PYU1_G012061"/>
<evidence type="ECO:0000256" key="1">
    <source>
        <dbReference type="SAM" id="Phobius"/>
    </source>
</evidence>
<keyword evidence="3" id="KW-1185">Reference proteome</keyword>
<dbReference type="HOGENOM" id="CLU_2008514_0_0_1"/>
<dbReference type="Proteomes" id="UP000019132">
    <property type="component" value="Unassembled WGS sequence"/>
</dbReference>
<name>K3X4D8_GLOUD</name>
<feature type="transmembrane region" description="Helical" evidence="1">
    <location>
        <begin position="70"/>
        <end position="88"/>
    </location>
</feature>
<dbReference type="AlphaFoldDB" id="K3X4D8"/>
<keyword evidence="1" id="KW-1133">Transmembrane helix</keyword>
<protein>
    <submittedName>
        <fullName evidence="2">Uncharacterized protein</fullName>
    </submittedName>
</protein>
<dbReference type="EMBL" id="GL376621">
    <property type="status" value="NOT_ANNOTATED_CDS"/>
    <property type="molecule type" value="Genomic_DNA"/>
</dbReference>
<keyword evidence="1" id="KW-0472">Membrane</keyword>
<dbReference type="EnsemblProtists" id="PYU1_T012087">
    <property type="protein sequence ID" value="PYU1_T012087"/>
    <property type="gene ID" value="PYU1_G012061"/>
</dbReference>
<feature type="transmembrane region" description="Helical" evidence="1">
    <location>
        <begin position="94"/>
        <end position="119"/>
    </location>
</feature>
<reference evidence="3" key="2">
    <citation type="submission" date="2010-04" db="EMBL/GenBank/DDBJ databases">
        <authorList>
            <person name="Buell R."/>
            <person name="Hamilton J."/>
            <person name="Hostetler J."/>
        </authorList>
    </citation>
    <scope>NUCLEOTIDE SEQUENCE [LARGE SCALE GENOMIC DNA]</scope>
    <source>
        <strain evidence="3">DAOM:BR144</strain>
    </source>
</reference>
<accession>K3X4D8</accession>
<evidence type="ECO:0000313" key="3">
    <source>
        <dbReference type="Proteomes" id="UP000019132"/>
    </source>
</evidence>
<evidence type="ECO:0000313" key="2">
    <source>
        <dbReference type="EnsemblProtists" id="PYU1_T012087"/>
    </source>
</evidence>
<organism evidence="2 3">
    <name type="scientific">Globisporangium ultimum (strain ATCC 200006 / CBS 805.95 / DAOM BR144)</name>
    <name type="common">Pythium ultimum</name>
    <dbReference type="NCBI Taxonomy" id="431595"/>
    <lineage>
        <taxon>Eukaryota</taxon>
        <taxon>Sar</taxon>
        <taxon>Stramenopiles</taxon>
        <taxon>Oomycota</taxon>
        <taxon>Peronosporomycetes</taxon>
        <taxon>Pythiales</taxon>
        <taxon>Pythiaceae</taxon>
        <taxon>Globisporangium</taxon>
    </lineage>
</organism>
<reference evidence="2" key="3">
    <citation type="submission" date="2015-02" db="UniProtKB">
        <authorList>
            <consortium name="EnsemblProtists"/>
        </authorList>
    </citation>
    <scope>IDENTIFICATION</scope>
    <source>
        <strain evidence="2">DAOM BR144</strain>
    </source>
</reference>
<reference evidence="3" key="1">
    <citation type="journal article" date="2010" name="Genome Biol.">
        <title>Genome sequence of the necrotrophic plant pathogen Pythium ultimum reveals original pathogenicity mechanisms and effector repertoire.</title>
        <authorList>
            <person name="Levesque C.A."/>
            <person name="Brouwer H."/>
            <person name="Cano L."/>
            <person name="Hamilton J.P."/>
            <person name="Holt C."/>
            <person name="Huitema E."/>
            <person name="Raffaele S."/>
            <person name="Robideau G.P."/>
            <person name="Thines M."/>
            <person name="Win J."/>
            <person name="Zerillo M.M."/>
            <person name="Beakes G.W."/>
            <person name="Boore J.L."/>
            <person name="Busam D."/>
            <person name="Dumas B."/>
            <person name="Ferriera S."/>
            <person name="Fuerstenberg S.I."/>
            <person name="Gachon C.M."/>
            <person name="Gaulin E."/>
            <person name="Govers F."/>
            <person name="Grenville-Briggs L."/>
            <person name="Horner N."/>
            <person name="Hostetler J."/>
            <person name="Jiang R.H."/>
            <person name="Johnson J."/>
            <person name="Krajaejun T."/>
            <person name="Lin H."/>
            <person name="Meijer H.J."/>
            <person name="Moore B."/>
            <person name="Morris P."/>
            <person name="Phuntmart V."/>
            <person name="Puiu D."/>
            <person name="Shetty J."/>
            <person name="Stajich J.E."/>
            <person name="Tripathy S."/>
            <person name="Wawra S."/>
            <person name="van West P."/>
            <person name="Whitty B.R."/>
            <person name="Coutinho P.M."/>
            <person name="Henrissat B."/>
            <person name="Martin F."/>
            <person name="Thomas P.D."/>
            <person name="Tyler B.M."/>
            <person name="De Vries R.P."/>
            <person name="Kamoun S."/>
            <person name="Yandell M."/>
            <person name="Tisserat N."/>
            <person name="Buell C.R."/>
        </authorList>
    </citation>
    <scope>NUCLEOTIDE SEQUENCE</scope>
    <source>
        <strain evidence="3">DAOM:BR144</strain>
    </source>
</reference>
<sequence>MHELTAFVRTTSCSCRHDPIGTPEKGLSRSLKFWARSSVVGWILTFLMLQQCRHFLAQLPMAQSQSVYVSFLNALGCTAWAIGLAYWIGFPVSFVVTLSIPCCCLIMGAALLLVWGTIFDERLR</sequence>
<keyword evidence="1" id="KW-0812">Transmembrane</keyword>